<protein>
    <submittedName>
        <fullName evidence="2">Glycosyl hydrolase family 28-related protein</fullName>
    </submittedName>
</protein>
<sequence length="216" mass="23358">MRDRVSVRDYGARGDGNTNDTAAINAAINAVFAAGGGTVYVPKGTYLIDAVRPTGNIAGGVQLKSRVTLVLDQGAVLQALPNNQTLTMVIAMFNCVRAGVIGGTIIGERDTHIGTTGEWGMGIYLNNSKQSFIQGVHIRNCWGDGIFVRASLGTIAHCVCDNNRRQGMSIVDANDLYIYDCIFQLRKERLRKQGSILNRTTQRIAFAISCLKNASF</sequence>
<keyword evidence="2" id="KW-0378">Hydrolase</keyword>
<comment type="caution">
    <text evidence="2">The sequence shown here is derived from an EMBL/GenBank/DDBJ whole genome shotgun (WGS) entry which is preliminary data.</text>
</comment>
<evidence type="ECO:0000313" key="2">
    <source>
        <dbReference type="EMBL" id="MFB9756334.1"/>
    </source>
</evidence>
<reference evidence="2 3" key="1">
    <citation type="submission" date="2024-09" db="EMBL/GenBank/DDBJ databases">
        <authorList>
            <person name="Sun Q."/>
            <person name="Mori K."/>
        </authorList>
    </citation>
    <scope>NUCLEOTIDE SEQUENCE [LARGE SCALE GENOMIC DNA]</scope>
    <source>
        <strain evidence="2 3">JCM 12520</strain>
    </source>
</reference>
<dbReference type="InterPro" id="IPR011050">
    <property type="entry name" value="Pectin_lyase_fold/virulence"/>
</dbReference>
<accession>A0ABV5W6Y5</accession>
<dbReference type="GO" id="GO:0016787">
    <property type="term" value="F:hydrolase activity"/>
    <property type="evidence" value="ECO:0007669"/>
    <property type="project" value="UniProtKB-KW"/>
</dbReference>
<evidence type="ECO:0000259" key="1">
    <source>
        <dbReference type="Pfam" id="PF12708"/>
    </source>
</evidence>
<proteinExistence type="predicted"/>
<gene>
    <name evidence="2" type="ORF">ACFFNY_32560</name>
</gene>
<dbReference type="RefSeq" id="WP_344917406.1">
    <property type="nucleotide sequence ID" value="NZ_BAAAYO010000021.1"/>
</dbReference>
<dbReference type="SUPFAM" id="SSF51126">
    <property type="entry name" value="Pectin lyase-like"/>
    <property type="match status" value="1"/>
</dbReference>
<dbReference type="PANTHER" id="PTHR31339">
    <property type="entry name" value="PECTIN LYASE-RELATED"/>
    <property type="match status" value="1"/>
</dbReference>
<name>A0ABV5W6Y5_9BACL</name>
<dbReference type="EMBL" id="JBHMAG010000022">
    <property type="protein sequence ID" value="MFB9756334.1"/>
    <property type="molecule type" value="Genomic_DNA"/>
</dbReference>
<keyword evidence="3" id="KW-1185">Reference proteome</keyword>
<evidence type="ECO:0000313" key="3">
    <source>
        <dbReference type="Proteomes" id="UP001589619"/>
    </source>
</evidence>
<feature type="domain" description="Rhamnogalacturonase A/B/Epimerase-like pectate lyase" evidence="1">
    <location>
        <begin position="5"/>
        <end position="170"/>
    </location>
</feature>
<dbReference type="InterPro" id="IPR051801">
    <property type="entry name" value="GH28_Enzymes"/>
</dbReference>
<organism evidence="2 3">
    <name type="scientific">Paenibacillus hodogayensis</name>
    <dbReference type="NCBI Taxonomy" id="279208"/>
    <lineage>
        <taxon>Bacteria</taxon>
        <taxon>Bacillati</taxon>
        <taxon>Bacillota</taxon>
        <taxon>Bacilli</taxon>
        <taxon>Bacillales</taxon>
        <taxon>Paenibacillaceae</taxon>
        <taxon>Paenibacillus</taxon>
    </lineage>
</organism>
<dbReference type="Pfam" id="PF12708">
    <property type="entry name" value="Pect-lyase_RHGA_epim"/>
    <property type="match status" value="1"/>
</dbReference>
<dbReference type="Gene3D" id="2.160.20.10">
    <property type="entry name" value="Single-stranded right-handed beta-helix, Pectin lyase-like"/>
    <property type="match status" value="1"/>
</dbReference>
<dbReference type="InterPro" id="IPR024535">
    <property type="entry name" value="RHGA/B-epi-like_pectate_lyase"/>
</dbReference>
<dbReference type="Proteomes" id="UP001589619">
    <property type="component" value="Unassembled WGS sequence"/>
</dbReference>
<dbReference type="InterPro" id="IPR012334">
    <property type="entry name" value="Pectin_lyas_fold"/>
</dbReference>
<dbReference type="PANTHER" id="PTHR31339:SF9">
    <property type="entry name" value="PLASMIN AND FIBRONECTIN-BINDING PROTEIN A"/>
    <property type="match status" value="1"/>
</dbReference>